<evidence type="ECO:0000313" key="2">
    <source>
        <dbReference type="EMBL" id="VAV90850.1"/>
    </source>
</evidence>
<feature type="non-terminal residue" evidence="2">
    <location>
        <position position="255"/>
    </location>
</feature>
<dbReference type="AlphaFoldDB" id="A0A3B0RCP6"/>
<dbReference type="Pfam" id="PF13779">
    <property type="entry name" value="DUF4175"/>
    <property type="match status" value="1"/>
</dbReference>
<name>A0A3B0RCP6_9ZZZZ</name>
<keyword evidence="1" id="KW-0812">Transmembrane</keyword>
<accession>A0A3B0RCP6</accession>
<feature type="transmembrane region" description="Helical" evidence="1">
    <location>
        <begin position="156"/>
        <end position="174"/>
    </location>
</feature>
<sequence length="255" mass="27239">MADQPTLLTPVLNRLRRPLTLTWAGLIAERVVRAFWQLWTVVAVVATAVLTGLPWAFSFEVVWGGILLAAMALIAAAIWGARQFRWPRRAEAIARMDAVLPGHPLAALADAQAIGRDDPASQALWRAHQGRMTDRAAKAAAVEPDLKISNRDPFGLRYIALLGLLLAVMFGSVLRDGPPALPGPGGTALASGPTWEGWVEPPAYTGLPSLYLNDIDAQITVPEGSRVTLRLYGEVGALSVIESVSGPVRDVAATT</sequence>
<dbReference type="InterPro" id="IPR012683">
    <property type="entry name" value="CHP02302_TM"/>
</dbReference>
<evidence type="ECO:0000256" key="1">
    <source>
        <dbReference type="SAM" id="Phobius"/>
    </source>
</evidence>
<proteinExistence type="predicted"/>
<gene>
    <name evidence="2" type="ORF">MNBD_ALPHA07-1008</name>
</gene>
<feature type="transmembrane region" description="Helical" evidence="1">
    <location>
        <begin position="61"/>
        <end position="81"/>
    </location>
</feature>
<reference evidence="2" key="1">
    <citation type="submission" date="2018-06" db="EMBL/GenBank/DDBJ databases">
        <authorList>
            <person name="Zhirakovskaya E."/>
        </authorList>
    </citation>
    <scope>NUCLEOTIDE SEQUENCE</scope>
</reference>
<protein>
    <submittedName>
        <fullName evidence="2">Methyl-accepting chemotaxis protein</fullName>
    </submittedName>
</protein>
<organism evidence="2">
    <name type="scientific">hydrothermal vent metagenome</name>
    <dbReference type="NCBI Taxonomy" id="652676"/>
    <lineage>
        <taxon>unclassified sequences</taxon>
        <taxon>metagenomes</taxon>
        <taxon>ecological metagenomes</taxon>
    </lineage>
</organism>
<feature type="transmembrane region" description="Helical" evidence="1">
    <location>
        <begin position="34"/>
        <end position="55"/>
    </location>
</feature>
<keyword evidence="1" id="KW-1133">Transmembrane helix</keyword>
<dbReference type="EMBL" id="UOEG01000065">
    <property type="protein sequence ID" value="VAV90850.1"/>
    <property type="molecule type" value="Genomic_DNA"/>
</dbReference>
<keyword evidence="1" id="KW-0472">Membrane</keyword>